<feature type="non-terminal residue" evidence="2">
    <location>
        <position position="1"/>
    </location>
</feature>
<feature type="region of interest" description="Disordered" evidence="1">
    <location>
        <begin position="48"/>
        <end position="103"/>
    </location>
</feature>
<dbReference type="AlphaFoldDB" id="A0AAV5SB64"/>
<dbReference type="EMBL" id="BTSX01000001">
    <property type="protein sequence ID" value="GMS80506.1"/>
    <property type="molecule type" value="Genomic_DNA"/>
</dbReference>
<feature type="region of interest" description="Disordered" evidence="1">
    <location>
        <begin position="545"/>
        <end position="581"/>
    </location>
</feature>
<feature type="compositionally biased region" description="Basic and acidic residues" evidence="1">
    <location>
        <begin position="86"/>
        <end position="103"/>
    </location>
</feature>
<accession>A0AAV5SB64</accession>
<feature type="non-terminal residue" evidence="2">
    <location>
        <position position="813"/>
    </location>
</feature>
<gene>
    <name evidence="2" type="ORF">PENTCL1PPCAC_2681</name>
</gene>
<feature type="compositionally biased region" description="Polar residues" evidence="1">
    <location>
        <begin position="51"/>
        <end position="67"/>
    </location>
</feature>
<feature type="region of interest" description="Disordered" evidence="1">
    <location>
        <begin position="725"/>
        <end position="746"/>
    </location>
</feature>
<evidence type="ECO:0000313" key="3">
    <source>
        <dbReference type="Proteomes" id="UP001432027"/>
    </source>
</evidence>
<organism evidence="2 3">
    <name type="scientific">Pristionchus entomophagus</name>
    <dbReference type="NCBI Taxonomy" id="358040"/>
    <lineage>
        <taxon>Eukaryota</taxon>
        <taxon>Metazoa</taxon>
        <taxon>Ecdysozoa</taxon>
        <taxon>Nematoda</taxon>
        <taxon>Chromadorea</taxon>
        <taxon>Rhabditida</taxon>
        <taxon>Rhabditina</taxon>
        <taxon>Diplogasteromorpha</taxon>
        <taxon>Diplogasteroidea</taxon>
        <taxon>Neodiplogasteridae</taxon>
        <taxon>Pristionchus</taxon>
    </lineage>
</organism>
<name>A0AAV5SB64_9BILA</name>
<keyword evidence="3" id="KW-1185">Reference proteome</keyword>
<sequence>STVVSSCSTVLSDQSADSRVTVYLPEMEDEEVPPDCKLPSIQAYIYGQHENPPSLSGASSDGSTASMCSEEHSAMSVMSEYEDDEKENRGEERLEREGGRKEKAYAQVSRGDYNLDEILDDDRPLFSDVEEEDGLSKLSRFLSYIQEYVEKDCFGYEFERLSEADFNSLMRRREEASSSTTSGGGVQLIMQQPAAACRSAGGCTCGAAAAAVGVEKATEKPHRASSVRRTLSKAFRAIGESHFLLSWKPSVLSSSCASASACISPPIVPPDSNRTEMEGGRASPFEMEKQMKMMSCSPQPIKAAKMVHPHSRSASTLMNPFVGERLDLPPSSTPILNRSSSGFSSMSSRTPPFPQGTKIRRSFRVEVSSPMSRSLHIPSTTSSPSPLYADVFASKHAFYRNHSLEEEDEGSILGGGVNGSVAALMRDFDYDDVKSVVSSASTSRLGLEGGGRGGGSRRHYRVRTANDMRNFLRSPVRLRRRDKAAAQQEAIEAGFEPAPNVARCHSLHSLAYTKSQFTPSIDLNESLRNVGIDYTPSGAGHAYKRDSYVSVGPAPPPHRPLDLHSNSSHSPSKPIPIDGVIGSAGYHRSRVQLRDSASASPHSFTNRRSFQQLNTSDYANLGGSFHEFPLATSGGGETRKPPIPQRSSIVSESTVSTSSPVVMRQHASPYNATPLSGYILKYFYLSDNSSVSLHFANLHSISSLSPSVQSEMRLRPLGDDLFTVSDGEEMERREEGRRRRRRRKEREMEGYGDIYENLEWIKMNHKTNARRGLEMHNGYGGGREHKFSVAAPTYYEEMHHQQRMHVSEGEKEK</sequence>
<reference evidence="2" key="1">
    <citation type="submission" date="2023-10" db="EMBL/GenBank/DDBJ databases">
        <title>Genome assembly of Pristionchus species.</title>
        <authorList>
            <person name="Yoshida K."/>
            <person name="Sommer R.J."/>
        </authorList>
    </citation>
    <scope>NUCLEOTIDE SEQUENCE</scope>
    <source>
        <strain evidence="2">RS0144</strain>
    </source>
</reference>
<proteinExistence type="predicted"/>
<evidence type="ECO:0000256" key="1">
    <source>
        <dbReference type="SAM" id="MobiDB-lite"/>
    </source>
</evidence>
<feature type="compositionally biased region" description="Low complexity" evidence="1">
    <location>
        <begin position="647"/>
        <end position="658"/>
    </location>
</feature>
<feature type="compositionally biased region" description="Polar residues" evidence="1">
    <location>
        <begin position="595"/>
        <end position="611"/>
    </location>
</feature>
<evidence type="ECO:0000313" key="2">
    <source>
        <dbReference type="EMBL" id="GMS80506.1"/>
    </source>
</evidence>
<feature type="region of interest" description="Disordered" evidence="1">
    <location>
        <begin position="592"/>
        <end position="611"/>
    </location>
</feature>
<protein>
    <submittedName>
        <fullName evidence="2">Uncharacterized protein</fullName>
    </submittedName>
</protein>
<comment type="caution">
    <text evidence="2">The sequence shown here is derived from an EMBL/GenBank/DDBJ whole genome shotgun (WGS) entry which is preliminary data.</text>
</comment>
<dbReference type="Proteomes" id="UP001432027">
    <property type="component" value="Unassembled WGS sequence"/>
</dbReference>
<feature type="region of interest" description="Disordered" evidence="1">
    <location>
        <begin position="629"/>
        <end position="658"/>
    </location>
</feature>